<dbReference type="EMBL" id="AZEQ01000009">
    <property type="protein sequence ID" value="KRL25756.1"/>
    <property type="molecule type" value="Genomic_DNA"/>
</dbReference>
<dbReference type="Gene3D" id="3.40.1360.10">
    <property type="match status" value="1"/>
</dbReference>
<proteinExistence type="predicted"/>
<dbReference type="Pfam" id="PF13155">
    <property type="entry name" value="Toprim_2"/>
    <property type="match status" value="1"/>
</dbReference>
<evidence type="ECO:0000259" key="1">
    <source>
        <dbReference type="PROSITE" id="PS50880"/>
    </source>
</evidence>
<dbReference type="CDD" id="cd01029">
    <property type="entry name" value="TOPRIM_primases"/>
    <property type="match status" value="1"/>
</dbReference>
<dbReference type="PATRIC" id="fig|1423771.3.peg.2091"/>
<dbReference type="InterPro" id="IPR025054">
    <property type="entry name" value="DUF3991"/>
</dbReference>
<dbReference type="InterPro" id="IPR006171">
    <property type="entry name" value="TOPRIM_dom"/>
</dbReference>
<dbReference type="Pfam" id="PF13154">
    <property type="entry name" value="DUF3991"/>
    <property type="match status" value="1"/>
</dbReference>
<accession>A0A0R1P174</accession>
<dbReference type="Proteomes" id="UP000050901">
    <property type="component" value="Unassembled WGS sequence"/>
</dbReference>
<gene>
    <name evidence="2" type="ORF">FC47_GL002011</name>
</gene>
<protein>
    <recommendedName>
        <fullName evidence="1">Toprim domain-containing protein</fullName>
    </recommendedName>
</protein>
<name>A0A0R1P174_LIMMU</name>
<feature type="domain" description="Toprim" evidence="1">
    <location>
        <begin position="211"/>
        <end position="300"/>
    </location>
</feature>
<organism evidence="2 3">
    <name type="scientific">Limosilactobacillus mucosae DSM 13345</name>
    <dbReference type="NCBI Taxonomy" id="1423771"/>
    <lineage>
        <taxon>Bacteria</taxon>
        <taxon>Bacillati</taxon>
        <taxon>Bacillota</taxon>
        <taxon>Bacilli</taxon>
        <taxon>Lactobacillales</taxon>
        <taxon>Lactobacillaceae</taxon>
        <taxon>Limosilactobacillus</taxon>
    </lineage>
</organism>
<dbReference type="InterPro" id="IPR034154">
    <property type="entry name" value="TOPRIM_DnaG/twinkle"/>
</dbReference>
<reference evidence="2 3" key="1">
    <citation type="journal article" date="2015" name="Genome Announc.">
        <title>Expanding the biotechnology potential of lactobacilli through comparative genomics of 213 strains and associated genera.</title>
        <authorList>
            <person name="Sun Z."/>
            <person name="Harris H.M."/>
            <person name="McCann A."/>
            <person name="Guo C."/>
            <person name="Argimon S."/>
            <person name="Zhang W."/>
            <person name="Yang X."/>
            <person name="Jeffery I.B."/>
            <person name="Cooney J.C."/>
            <person name="Kagawa T.F."/>
            <person name="Liu W."/>
            <person name="Song Y."/>
            <person name="Salvetti E."/>
            <person name="Wrobel A."/>
            <person name="Rasinkangas P."/>
            <person name="Parkhill J."/>
            <person name="Rea M.C."/>
            <person name="O'Sullivan O."/>
            <person name="Ritari J."/>
            <person name="Douillard F.P."/>
            <person name="Paul Ross R."/>
            <person name="Yang R."/>
            <person name="Briner A.E."/>
            <person name="Felis G.E."/>
            <person name="de Vos W.M."/>
            <person name="Barrangou R."/>
            <person name="Klaenhammer T.R."/>
            <person name="Caufield P.W."/>
            <person name="Cui Y."/>
            <person name="Zhang H."/>
            <person name="O'Toole P.W."/>
        </authorList>
    </citation>
    <scope>NUCLEOTIDE SEQUENCE [LARGE SCALE GENOMIC DNA]</scope>
    <source>
        <strain evidence="2 3">DSM 13345</strain>
    </source>
</reference>
<dbReference type="AlphaFoldDB" id="A0A0R1P174"/>
<dbReference type="PROSITE" id="PS50880">
    <property type="entry name" value="TOPRIM"/>
    <property type="match status" value="1"/>
</dbReference>
<dbReference type="SUPFAM" id="SSF56731">
    <property type="entry name" value="DNA primase core"/>
    <property type="match status" value="1"/>
</dbReference>
<sequence length="611" mass="69847">MITMAALTETDRLCRQSIQKYLDVKGIPYERQGYYLRLRDHDSLVVDTRITKEKPYETFYWNSQAVGGNLYNFLRNYENMESKEAFDELKKMAPELAKAEVHEVKTEPYDANKWRGHDQHQQSKQYLVNQRGLNPKLVDALFKHGLVRELRNGDLFFSWRDQKFQEVGGDVQGTRIDHEKFGKRGTRKMIAKGSVKNFGFHFDANDGSGVKKMYVFESPIDALSFYNLHHQLGGDMSFISLNGAGTKIKTIEAYIKQFGVPDELHLAMDNDGAGFKGMLRAKKELQPENADPHPELRKMKILFDQPADQFKDWNDALKARSREMTSETIGNFIKHRQRSFGPDQYKQLVHEFVSGQFGNVVPKASKRTPEPRKGVIKMDSEFNEVAKKLQASRMKIKGVDLTKDPEYAEDFGYRFDIDANGSTEYQEMLTKLDNKKMGALASVTSDDKGCSLWVFDAKDRSAVLKEISSAYDHARDPLLGRRVQMPNGRGGTIVKTGPESLVKFDDNQVQKFSAMSLDQHVIPDFQVRYLRDNHLRSASASDVMHMAVTVLDNQHNAQAAHQKQVLMKQPMTTKQRLGLAMNVINQSRWAQVSPDPKTMVPMSRNVKAREK</sequence>
<evidence type="ECO:0000313" key="3">
    <source>
        <dbReference type="Proteomes" id="UP000050901"/>
    </source>
</evidence>
<evidence type="ECO:0000313" key="2">
    <source>
        <dbReference type="EMBL" id="KRL25756.1"/>
    </source>
</evidence>
<comment type="caution">
    <text evidence="2">The sequence shown here is derived from an EMBL/GenBank/DDBJ whole genome shotgun (WGS) entry which is preliminary data.</text>
</comment>